<evidence type="ECO:0000313" key="3">
    <source>
        <dbReference type="Proteomes" id="UP000006319"/>
    </source>
</evidence>
<dbReference type="RefSeq" id="XP_004225258.1">
    <property type="nucleotide sequence ID" value="XM_004225210.1"/>
</dbReference>
<dbReference type="SUPFAM" id="SSF54913">
    <property type="entry name" value="GlnB-like"/>
    <property type="match status" value="1"/>
</dbReference>
<dbReference type="Pfam" id="PF03091">
    <property type="entry name" value="CutA1"/>
    <property type="match status" value="1"/>
</dbReference>
<organism evidence="2 3">
    <name type="scientific">Plasmodium cynomolgi (strain B)</name>
    <dbReference type="NCBI Taxonomy" id="1120755"/>
    <lineage>
        <taxon>Eukaryota</taxon>
        <taxon>Sar</taxon>
        <taxon>Alveolata</taxon>
        <taxon>Apicomplexa</taxon>
        <taxon>Aconoidasida</taxon>
        <taxon>Haemosporida</taxon>
        <taxon>Plasmodiidae</taxon>
        <taxon>Plasmodium</taxon>
        <taxon>Plasmodium (Plasmodium)</taxon>
    </lineage>
</organism>
<sequence length="199" mass="22007">MLISLAATTTKRCQNKLLYSLFVNNSTKQSLLKKGSLGQGRKNSSPCARSFCTKMEDPTEFIAVYVTAPGSDVAEKVGPARGSATNRGKKTAQIKMKENRNEKISNVMLEDQLASCVNIIPGVLSLYHWKGEIARDNEVLMMIKTRKNLFAKIVDAVKANHPYEVPEVISVPIQQGSKDYLDWITKSVKSPSEGDKKNT</sequence>
<dbReference type="Proteomes" id="UP000006319">
    <property type="component" value="Chromosome 14"/>
</dbReference>
<gene>
    <name evidence="2" type="ORF">PCYB_147390</name>
</gene>
<evidence type="ECO:0000256" key="1">
    <source>
        <dbReference type="ARBA" id="ARBA00010169"/>
    </source>
</evidence>
<dbReference type="GO" id="GO:0005507">
    <property type="term" value="F:copper ion binding"/>
    <property type="evidence" value="ECO:0007669"/>
    <property type="project" value="TreeGrafter"/>
</dbReference>
<dbReference type="InterPro" id="IPR004323">
    <property type="entry name" value="Ion_tolerance_CutA"/>
</dbReference>
<reference evidence="2 3" key="1">
    <citation type="journal article" date="2012" name="Nat. Genet.">
        <title>Plasmodium cynomolgi genome sequences provide insight into Plasmodium vivax and the monkey malaria clade.</title>
        <authorList>
            <person name="Tachibana S."/>
            <person name="Sullivan S.A."/>
            <person name="Kawai S."/>
            <person name="Nakamura S."/>
            <person name="Kim H.R."/>
            <person name="Goto N."/>
            <person name="Arisue N."/>
            <person name="Palacpac N.M.Q."/>
            <person name="Honma H."/>
            <person name="Yagi M."/>
            <person name="Tougan T."/>
            <person name="Katakai Y."/>
            <person name="Kaneko O."/>
            <person name="Mita T."/>
            <person name="Kita K."/>
            <person name="Yasutomi Y."/>
            <person name="Sutton P.L."/>
            <person name="Shakhbatyan R."/>
            <person name="Horii T."/>
            <person name="Yasunaga T."/>
            <person name="Barnwell J.W."/>
            <person name="Escalante A.A."/>
            <person name="Carlton J.M."/>
            <person name="Tanabe K."/>
        </authorList>
    </citation>
    <scope>NUCLEOTIDE SEQUENCE [LARGE SCALE GENOMIC DNA]</scope>
    <source>
        <strain evidence="2 3">B</strain>
    </source>
</reference>
<dbReference type="EMBL" id="DF157106">
    <property type="protein sequence ID" value="GAB69311.1"/>
    <property type="molecule type" value="Genomic_DNA"/>
</dbReference>
<dbReference type="VEuPathDB" id="PlasmoDB:PCYB_147390"/>
<dbReference type="InterPro" id="IPR015867">
    <property type="entry name" value="N-reg_PII/ATP_PRibTrfase_C"/>
</dbReference>
<protein>
    <submittedName>
        <fullName evidence="2">CutA homologue</fullName>
    </submittedName>
</protein>
<dbReference type="GeneID" id="14695693"/>
<dbReference type="PhylomeDB" id="K6UF15"/>
<dbReference type="AlphaFoldDB" id="K6UF15"/>
<dbReference type="KEGG" id="pcy:PCYB_147390"/>
<dbReference type="OrthoDB" id="2017693at2759"/>
<dbReference type="PANTHER" id="PTHR23419">
    <property type="entry name" value="DIVALENT CATION TOLERANCE CUTA-RELATED"/>
    <property type="match status" value="1"/>
</dbReference>
<keyword evidence="3" id="KW-1185">Reference proteome</keyword>
<evidence type="ECO:0000313" key="2">
    <source>
        <dbReference type="EMBL" id="GAB69311.1"/>
    </source>
</evidence>
<dbReference type="InterPro" id="IPR011322">
    <property type="entry name" value="N-reg_PII-like_a/b"/>
</dbReference>
<dbReference type="eggNOG" id="KOG3338">
    <property type="taxonomic scope" value="Eukaryota"/>
</dbReference>
<dbReference type="PANTHER" id="PTHR23419:SF8">
    <property type="entry name" value="FI09726P"/>
    <property type="match status" value="1"/>
</dbReference>
<proteinExistence type="inferred from homology"/>
<name>K6UF15_PLACD</name>
<accession>K6UF15</accession>
<dbReference type="GO" id="GO:0010038">
    <property type="term" value="P:response to metal ion"/>
    <property type="evidence" value="ECO:0007669"/>
    <property type="project" value="InterPro"/>
</dbReference>
<dbReference type="Gene3D" id="3.30.70.120">
    <property type="match status" value="1"/>
</dbReference>
<comment type="similarity">
    <text evidence="1">Belongs to the CutA family.</text>
</comment>